<accession>A0AAJ0BG50</accession>
<keyword evidence="1" id="KW-0812">Transmembrane</keyword>
<feature type="transmembrane region" description="Helical" evidence="1">
    <location>
        <begin position="39"/>
        <end position="57"/>
    </location>
</feature>
<name>A0AAJ0BG50_9PEZI</name>
<sequence length="110" mass="13406">MCACAWRSWLDSLALYLVTCVERVKVLWSILLLTYEGKMVWLLFIYCLTLSLSWRLTLHTQLLWRRLCHLPTPRISRHTVTSHRTLLYQYLDWYLWAAHQVRPHLHRRDV</sequence>
<comment type="caution">
    <text evidence="2">The sequence shown here is derived from an EMBL/GenBank/DDBJ whole genome shotgun (WGS) entry which is preliminary data.</text>
</comment>
<reference evidence="2" key="1">
    <citation type="submission" date="2023-06" db="EMBL/GenBank/DDBJ databases">
        <title>Genome-scale phylogeny and comparative genomics of the fungal order Sordariales.</title>
        <authorList>
            <consortium name="Lawrence Berkeley National Laboratory"/>
            <person name="Hensen N."/>
            <person name="Bonometti L."/>
            <person name="Westerberg I."/>
            <person name="Brannstrom I.O."/>
            <person name="Guillou S."/>
            <person name="Cros-Aarteil S."/>
            <person name="Calhoun S."/>
            <person name="Haridas S."/>
            <person name="Kuo A."/>
            <person name="Mondo S."/>
            <person name="Pangilinan J."/>
            <person name="Riley R."/>
            <person name="Labutti K."/>
            <person name="Andreopoulos B."/>
            <person name="Lipzen A."/>
            <person name="Chen C."/>
            <person name="Yanf M."/>
            <person name="Daum C."/>
            <person name="Ng V."/>
            <person name="Clum A."/>
            <person name="Steindorff A."/>
            <person name="Ohm R."/>
            <person name="Martin F."/>
            <person name="Silar P."/>
            <person name="Natvig D."/>
            <person name="Lalanne C."/>
            <person name="Gautier V."/>
            <person name="Ament-Velasquez S.L."/>
            <person name="Kruys A."/>
            <person name="Hutchinson M.I."/>
            <person name="Powell A.J."/>
            <person name="Barry K."/>
            <person name="Miller A.N."/>
            <person name="Grigoriev I.V."/>
            <person name="Debuchy R."/>
            <person name="Gladieux P."/>
            <person name="Thoren M.H."/>
            <person name="Johannesson H."/>
        </authorList>
    </citation>
    <scope>NUCLEOTIDE SEQUENCE</scope>
    <source>
        <strain evidence="2">PSN4</strain>
    </source>
</reference>
<dbReference type="AlphaFoldDB" id="A0AAJ0BG50"/>
<proteinExistence type="predicted"/>
<protein>
    <submittedName>
        <fullName evidence="2">Uncharacterized protein</fullName>
    </submittedName>
</protein>
<evidence type="ECO:0000313" key="2">
    <source>
        <dbReference type="EMBL" id="KAK1757644.1"/>
    </source>
</evidence>
<keyword evidence="3" id="KW-1185">Reference proteome</keyword>
<keyword evidence="1" id="KW-0472">Membrane</keyword>
<dbReference type="EMBL" id="MU839830">
    <property type="protein sequence ID" value="KAK1757644.1"/>
    <property type="molecule type" value="Genomic_DNA"/>
</dbReference>
<organism evidence="2 3">
    <name type="scientific">Echria macrotheca</name>
    <dbReference type="NCBI Taxonomy" id="438768"/>
    <lineage>
        <taxon>Eukaryota</taxon>
        <taxon>Fungi</taxon>
        <taxon>Dikarya</taxon>
        <taxon>Ascomycota</taxon>
        <taxon>Pezizomycotina</taxon>
        <taxon>Sordariomycetes</taxon>
        <taxon>Sordariomycetidae</taxon>
        <taxon>Sordariales</taxon>
        <taxon>Schizotheciaceae</taxon>
        <taxon>Echria</taxon>
    </lineage>
</organism>
<gene>
    <name evidence="2" type="ORF">QBC47DRAFT_376600</name>
</gene>
<evidence type="ECO:0000313" key="3">
    <source>
        <dbReference type="Proteomes" id="UP001239445"/>
    </source>
</evidence>
<keyword evidence="1" id="KW-1133">Transmembrane helix</keyword>
<feature type="transmembrane region" description="Helical" evidence="1">
    <location>
        <begin position="12"/>
        <end position="33"/>
    </location>
</feature>
<dbReference type="Proteomes" id="UP001239445">
    <property type="component" value="Unassembled WGS sequence"/>
</dbReference>
<evidence type="ECO:0000256" key="1">
    <source>
        <dbReference type="SAM" id="Phobius"/>
    </source>
</evidence>